<organism evidence="2">
    <name type="scientific">Rosellinia necatrix</name>
    <name type="common">White root-rot fungus</name>
    <dbReference type="NCBI Taxonomy" id="77044"/>
    <lineage>
        <taxon>Eukaryota</taxon>
        <taxon>Fungi</taxon>
        <taxon>Dikarya</taxon>
        <taxon>Ascomycota</taxon>
        <taxon>Pezizomycotina</taxon>
        <taxon>Sordariomycetes</taxon>
        <taxon>Xylariomycetidae</taxon>
        <taxon>Xylariales</taxon>
        <taxon>Xylariaceae</taxon>
        <taxon>Rosellinia</taxon>
    </lineage>
</organism>
<feature type="compositionally biased region" description="Polar residues" evidence="1">
    <location>
        <begin position="165"/>
        <end position="180"/>
    </location>
</feature>
<name>A0A1W2TVG6_ROSNE</name>
<feature type="region of interest" description="Disordered" evidence="1">
    <location>
        <begin position="30"/>
        <end position="61"/>
    </location>
</feature>
<proteinExistence type="predicted"/>
<dbReference type="OMA" id="PFRWKHP"/>
<accession>A0A1W2TVG6</accession>
<feature type="region of interest" description="Disordered" evidence="1">
    <location>
        <begin position="163"/>
        <end position="213"/>
    </location>
</feature>
<sequence length="409" mass="45538">MRAYTALPWSSARIGQRKCWHAHRKPANRNRLYSTERHRNSASPIVSENTTAQPSSFTVNPDSKTVTTAVGDLPLSPVMDPSYWEATTRHQAPKAKRGKAQNSLERQFRKNPFAQALATPIRQCTASKARLPAFFLQDFSLIAHPETGKPWWIPRSLVWEPAEPQQANETNAELSTSIQDVSEGHTDLETGRGGVDSRETALDVEPSTSTLSKNPKLYGPSAYVVARRDLISAFTMKASGYEKQAKGLFGGVSSRYSRFASKAVWREDMSSFILSRIRQGIVEDLLYLSNLCVDDSRHYIIKCHGWDDVQSKREGAILWLGNTAEPNQAPNPDIQPGPFAIYNIAKDNRTTSLAVHNLPMLLGTEDIAKVRQEAAVLADGSLFVLAGRRTANLQVKLWRLQGYLADHII</sequence>
<dbReference type="STRING" id="77044.A0A1W2TVG6"/>
<protein>
    <submittedName>
        <fullName evidence="2">Putative esterase-like protein</fullName>
    </submittedName>
</protein>
<evidence type="ECO:0000313" key="2">
    <source>
        <dbReference type="EMBL" id="GAP92630.1"/>
    </source>
</evidence>
<dbReference type="AlphaFoldDB" id="A0A1W2TVG6"/>
<evidence type="ECO:0000256" key="1">
    <source>
        <dbReference type="SAM" id="MobiDB-lite"/>
    </source>
</evidence>
<dbReference type="Proteomes" id="UP000054516">
    <property type="component" value="Unassembled WGS sequence"/>
</dbReference>
<feature type="compositionally biased region" description="Polar residues" evidence="1">
    <location>
        <begin position="41"/>
        <end position="61"/>
    </location>
</feature>
<gene>
    <name evidence="2" type="ORF">SAMD00023353_5900240</name>
</gene>
<evidence type="ECO:0000313" key="3">
    <source>
        <dbReference type="Proteomes" id="UP000054516"/>
    </source>
</evidence>
<dbReference type="EMBL" id="DF977504">
    <property type="protein sequence ID" value="GAP92630.1"/>
    <property type="molecule type" value="Genomic_DNA"/>
</dbReference>
<reference evidence="2" key="1">
    <citation type="submission" date="2016-03" db="EMBL/GenBank/DDBJ databases">
        <title>Draft genome sequence of Rosellinia necatrix.</title>
        <authorList>
            <person name="Kanematsu S."/>
        </authorList>
    </citation>
    <scope>NUCLEOTIDE SEQUENCE [LARGE SCALE GENOMIC DNA]</scope>
    <source>
        <strain evidence="2">W97</strain>
    </source>
</reference>
<keyword evidence="3" id="KW-1185">Reference proteome</keyword>
<feature type="compositionally biased region" description="Basic and acidic residues" evidence="1">
    <location>
        <begin position="182"/>
        <end position="201"/>
    </location>
</feature>
<dbReference type="OrthoDB" id="3363286at2759"/>